<keyword evidence="2" id="KW-1185">Reference proteome</keyword>
<gene>
    <name evidence="1" type="ordered locus">TUZN_1041</name>
</gene>
<reference evidence="1 2" key="1">
    <citation type="journal article" date="2011" name="J. Bacteriol.">
        <title>Complete genome sequence of the thermoacidophilic crenarchaeon Thermoproteus uzoniensis 768-20.</title>
        <authorList>
            <person name="Mardanov A.V."/>
            <person name="Gumerov V.M."/>
            <person name="Beletsky A.V."/>
            <person name="Prokofeva M.I."/>
            <person name="Bonch-Osmolovskaya E.A."/>
            <person name="Ravin N.V."/>
            <person name="Skryabin K.G."/>
        </authorList>
    </citation>
    <scope>NUCLEOTIDE SEQUENCE [LARGE SCALE GENOMIC DNA]</scope>
    <source>
        <strain evidence="1 2">768-20</strain>
    </source>
</reference>
<dbReference type="STRING" id="999630.TUZN_1041"/>
<name>F2L6C6_THEU7</name>
<dbReference type="Proteomes" id="UP000008138">
    <property type="component" value="Chromosome"/>
</dbReference>
<protein>
    <submittedName>
        <fullName evidence="1">Uncharacterized protein</fullName>
    </submittedName>
</protein>
<evidence type="ECO:0000313" key="1">
    <source>
        <dbReference type="EMBL" id="AEA12522.1"/>
    </source>
</evidence>
<proteinExistence type="predicted"/>
<evidence type="ECO:0000313" key="2">
    <source>
        <dbReference type="Proteomes" id="UP000008138"/>
    </source>
</evidence>
<dbReference type="KEGG" id="tuz:TUZN_1041"/>
<reference key="2">
    <citation type="submission" date="2011-03" db="EMBL/GenBank/DDBJ databases">
        <title>Complete genome sequence of the thermoacidophilic crenarchaeon Thermoproteus uzoniensis 768-20.</title>
        <authorList>
            <person name="Mardanov A.V."/>
            <person name="Gumerov V.M."/>
            <person name="Beletsky A.V."/>
            <person name="Prokofeva M.I."/>
            <person name="Bonch-Osmolovskaya E.A."/>
            <person name="Ravin N.V."/>
            <person name="Skryabin K.G."/>
        </authorList>
    </citation>
    <scope>NUCLEOTIDE SEQUENCE</scope>
    <source>
        <strain>768-20</strain>
    </source>
</reference>
<sequence length="88" mass="9009">MPSKNVGPSPVSARVTEVAQVRAAGFREGFNPGAEVPTWRGFPNSPRCCRRCRSWRLCRTGSAPCAEAGGAAGGCGLGGSSAGYSAYS</sequence>
<dbReference type="HOGENOM" id="CLU_2461959_0_0_2"/>
<dbReference type="AlphaFoldDB" id="F2L6C6"/>
<dbReference type="EMBL" id="CP002590">
    <property type="protein sequence ID" value="AEA12522.1"/>
    <property type="molecule type" value="Genomic_DNA"/>
</dbReference>
<accession>F2L6C6</accession>
<organism evidence="1 2">
    <name type="scientific">Thermoproteus uzoniensis (strain 768-20)</name>
    <dbReference type="NCBI Taxonomy" id="999630"/>
    <lineage>
        <taxon>Archaea</taxon>
        <taxon>Thermoproteota</taxon>
        <taxon>Thermoprotei</taxon>
        <taxon>Thermoproteales</taxon>
        <taxon>Thermoproteaceae</taxon>
        <taxon>Thermoproteus</taxon>
    </lineage>
</organism>